<feature type="transmembrane region" description="Helical" evidence="1">
    <location>
        <begin position="136"/>
        <end position="158"/>
    </location>
</feature>
<dbReference type="EMBL" id="VSIX01000135">
    <property type="protein sequence ID" value="TYB30457.1"/>
    <property type="molecule type" value="Genomic_DNA"/>
</dbReference>
<sequence length="385" mass="43209">MRKYKYCLIIILLFVFFNLNFPLQPHSNEGRKEYSPQINLIMQDEKEDDGTKINVDMIPLSDEIDLPFYLLEIYNPAQSSVTPIARFRIKNNMEKVSYSVLVKKNSDVVARVYKTDEKGTKLNLLAEKKVRTKSEWFYYSKSTAVIGVLIFLFFLIYFTNQSRKGKLFHVRKIPGLEAVDDAVGRATELGRPIYYVPGIGYASEIATLAALNILSPVTKRISQFGIKLKVPNLDPVVMSIAQDVVKEAYLSSGRVDLFDDNDVFFLTDQQFAFAGAVSGLFKREKPGTVFLLGKFYAESLIFAETANDIGAIQIAGTDETAQIPFFIAACDFTLIGEELFAASAYLSRDPLTVGTLKSQDYLKAILLIILILGLILNMFGIKVVT</sequence>
<gene>
    <name evidence="3" type="ORF">FXF47_09195</name>
</gene>
<organism evidence="3 4">
    <name type="scientific">Candidatus Mcinerneyibacterium aminivorans</name>
    <dbReference type="NCBI Taxonomy" id="2703815"/>
    <lineage>
        <taxon>Bacteria</taxon>
        <taxon>Candidatus Macinerneyibacteriota</taxon>
        <taxon>Candidatus Mcinerneyibacteria</taxon>
        <taxon>Candidatus Mcinerneyibacteriales</taxon>
        <taxon>Candidatus Mcinerneyibacteriaceae</taxon>
        <taxon>Candidatus Mcinerneyibacterium</taxon>
    </lineage>
</organism>
<feature type="transmembrane region" description="Helical" evidence="1">
    <location>
        <begin position="364"/>
        <end position="384"/>
    </location>
</feature>
<dbReference type="InterPro" id="IPR046642">
    <property type="entry name" value="DUF6754"/>
</dbReference>
<feature type="non-terminal residue" evidence="3">
    <location>
        <position position="385"/>
    </location>
</feature>
<evidence type="ECO:0000313" key="4">
    <source>
        <dbReference type="Proteomes" id="UP000324143"/>
    </source>
</evidence>
<keyword evidence="1" id="KW-0812">Transmembrane</keyword>
<keyword evidence="4" id="KW-1185">Reference proteome</keyword>
<keyword evidence="1" id="KW-1133">Transmembrane helix</keyword>
<evidence type="ECO:0000313" key="3">
    <source>
        <dbReference type="EMBL" id="TYB30457.1"/>
    </source>
</evidence>
<evidence type="ECO:0000256" key="1">
    <source>
        <dbReference type="SAM" id="Phobius"/>
    </source>
</evidence>
<accession>A0A5D0M9S6</accession>
<name>A0A5D0M9S6_9BACT</name>
<dbReference type="AlphaFoldDB" id="A0A5D0M9S6"/>
<reference evidence="3" key="1">
    <citation type="submission" date="2019-08" db="EMBL/GenBank/DDBJ databases">
        <title>Genomic characterization of a novel candidate phylum (ARYD3) from a high temperature, high salinity tertiary oil reservoir in north central Oklahoma, USA.</title>
        <authorList>
            <person name="Youssef N.H."/>
            <person name="Yadav A."/>
            <person name="Elshahed M.S."/>
        </authorList>
    </citation>
    <scope>NUCLEOTIDE SEQUENCE [LARGE SCALE GENOMIC DNA]</scope>
    <source>
        <strain evidence="3">ARYD3</strain>
    </source>
</reference>
<keyword evidence="1" id="KW-0472">Membrane</keyword>
<dbReference type="Proteomes" id="UP000324143">
    <property type="component" value="Unassembled WGS sequence"/>
</dbReference>
<evidence type="ECO:0000259" key="2">
    <source>
        <dbReference type="Pfam" id="PF20539"/>
    </source>
</evidence>
<dbReference type="Pfam" id="PF20539">
    <property type="entry name" value="DUF6754"/>
    <property type="match status" value="1"/>
</dbReference>
<comment type="caution">
    <text evidence="3">The sequence shown here is derived from an EMBL/GenBank/DDBJ whole genome shotgun (WGS) entry which is preliminary data.</text>
</comment>
<feature type="domain" description="DUF6754" evidence="2">
    <location>
        <begin position="133"/>
        <end position="383"/>
    </location>
</feature>
<protein>
    <recommendedName>
        <fullName evidence="2">DUF6754 domain-containing protein</fullName>
    </recommendedName>
</protein>
<proteinExistence type="predicted"/>